<name>A0AB34K7Y1_PRYPA</name>
<evidence type="ECO:0008006" key="4">
    <source>
        <dbReference type="Google" id="ProtNLM"/>
    </source>
</evidence>
<accession>A0AB34K7Y1</accession>
<reference evidence="2 3" key="1">
    <citation type="journal article" date="2024" name="Science">
        <title>Giant polyketide synthase enzymes in the biosynthesis of giant marine polyether toxins.</title>
        <authorList>
            <person name="Fallon T.R."/>
            <person name="Shende V.V."/>
            <person name="Wierzbicki I.H."/>
            <person name="Pendleton A.L."/>
            <person name="Watervoot N.F."/>
            <person name="Auber R.P."/>
            <person name="Gonzalez D.J."/>
            <person name="Wisecaver J.H."/>
            <person name="Moore B.S."/>
        </authorList>
    </citation>
    <scope>NUCLEOTIDE SEQUENCE [LARGE SCALE GENOMIC DNA]</scope>
    <source>
        <strain evidence="2 3">12B1</strain>
    </source>
</reference>
<dbReference type="AlphaFoldDB" id="A0AB34K7Y1"/>
<evidence type="ECO:0000313" key="2">
    <source>
        <dbReference type="EMBL" id="KAL1529288.1"/>
    </source>
</evidence>
<organism evidence="2 3">
    <name type="scientific">Prymnesium parvum</name>
    <name type="common">Toxic golden alga</name>
    <dbReference type="NCBI Taxonomy" id="97485"/>
    <lineage>
        <taxon>Eukaryota</taxon>
        <taxon>Haptista</taxon>
        <taxon>Haptophyta</taxon>
        <taxon>Prymnesiophyceae</taxon>
        <taxon>Prymnesiales</taxon>
        <taxon>Prymnesiaceae</taxon>
        <taxon>Prymnesium</taxon>
    </lineage>
</organism>
<dbReference type="EMBL" id="JBGBPQ010000001">
    <property type="protein sequence ID" value="KAL1529288.1"/>
    <property type="molecule type" value="Genomic_DNA"/>
</dbReference>
<evidence type="ECO:0000256" key="1">
    <source>
        <dbReference type="SAM" id="MobiDB-lite"/>
    </source>
</evidence>
<dbReference type="Proteomes" id="UP001515480">
    <property type="component" value="Unassembled WGS sequence"/>
</dbReference>
<feature type="compositionally biased region" description="Pro residues" evidence="1">
    <location>
        <begin position="368"/>
        <end position="377"/>
    </location>
</feature>
<keyword evidence="3" id="KW-1185">Reference proteome</keyword>
<evidence type="ECO:0000313" key="3">
    <source>
        <dbReference type="Proteomes" id="UP001515480"/>
    </source>
</evidence>
<proteinExistence type="predicted"/>
<comment type="caution">
    <text evidence="2">The sequence shown here is derived from an EMBL/GenBank/DDBJ whole genome shotgun (WGS) entry which is preliminary data.</text>
</comment>
<sequence length="726" mass="79763">MAMAAFTPRTRPEIGYCARTETTPSDCPHVLSGSWPARANNITTLQACRRKCLACPRCAFVSFSLASDDCSWFTSCRPPPLRLEFNGQSYRTVQVRNVSFPNHDAPFSARSTRYLLSGRVLVGACPHSQRLLTAGVEEGDCERSGMHGSWRASTNQIANLAGCAAHCSQCARCHFVSFSADDDVCIWFNRCTLPLEQTALLSFTTTRVTHTATRWAGQDAEEVALALRGAAVEMTAHCKQPLPVAHPDAVHAASRAAAEAEALAIRRHITPTNQYALAFGAALAAAAAREEAHAGLPALRLLLEQPWPPALPPSAEDAVAASAASLSQFCLDARSACRSCHLLACVERKCARHSFCDERRPRNASAPPASPPPPPRPNTTLVIIMAETRAADVTWDPFHRHVLAELRADLALCVGDDDVQRHGRNGYHRHAKYVWTFAEPKEHEWGPLFDAAFARQHGKGSGGGRGWRKLLKVGGELWGGVGASGNIGSCAVNLYVRWLVRLQLPSVVGLYARFVLTRSDFVHCAPHPPIDFEHIWHPRGEEDWYGLTDRHSVYPAALVLTAVAPLWWLFEDPSRHVQAMRSDARGELTSSVDAVLRGLGPFDNHNYSGLKPLLDKEGKKADWQSEQLLAYHYQMNGLLPYVRGGALPALIVRESHASGTGAWTRGTAIHGLGLRVKYPVMYYNWHPICKRLLVATCADAAGQHVQYVRRSQIGKSREEMKHAPSR</sequence>
<protein>
    <recommendedName>
        <fullName evidence="4">Apple domain-containing protein</fullName>
    </recommendedName>
</protein>
<gene>
    <name evidence="2" type="ORF">AB1Y20_000242</name>
</gene>
<feature type="region of interest" description="Disordered" evidence="1">
    <location>
        <begin position="357"/>
        <end position="378"/>
    </location>
</feature>